<reference evidence="2 3" key="1">
    <citation type="submission" date="2024-07" db="EMBL/GenBank/DDBJ databases">
        <authorList>
            <person name="Ren Q."/>
        </authorList>
    </citation>
    <scope>NUCLEOTIDE SEQUENCE [LARGE SCALE GENOMIC DNA]</scope>
    <source>
        <strain evidence="2 3">REN37</strain>
    </source>
</reference>
<dbReference type="RefSeq" id="WP_369456044.1">
    <property type="nucleotide sequence ID" value="NZ_JBGCUO010000001.1"/>
</dbReference>
<organism evidence="2 3">
    <name type="scientific">Isoalcanivorax beigongshangi</name>
    <dbReference type="NCBI Taxonomy" id="3238810"/>
    <lineage>
        <taxon>Bacteria</taxon>
        <taxon>Pseudomonadati</taxon>
        <taxon>Pseudomonadota</taxon>
        <taxon>Gammaproteobacteria</taxon>
        <taxon>Oceanospirillales</taxon>
        <taxon>Alcanivoracaceae</taxon>
        <taxon>Isoalcanivorax</taxon>
    </lineage>
</organism>
<gene>
    <name evidence="2" type="ORF">AB5I84_11710</name>
</gene>
<dbReference type="EMBL" id="JBGCUO010000001">
    <property type="protein sequence ID" value="MEY1662817.1"/>
    <property type="molecule type" value="Genomic_DNA"/>
</dbReference>
<dbReference type="Proteomes" id="UP001562065">
    <property type="component" value="Unassembled WGS sequence"/>
</dbReference>
<sequence length="317" mass="35073">MYQYLLPTLLVGVFAAFSEDGCSVETGNKGNARLTVAITDAPVDDVERVQLTITGITLGTDKLTIKVPLKKDVVIDDLLRYQGRQSFQLVGDEKVQGGEFQWLRLHISERDRASFVLGTDGKEYPLNLGEEQPPAQGRYLEVRAPVRLVKDKLTDVVLDLDLSQSLIRDNSGRNPRYQLLPRLRLAERESSGHIVGTIHSSHLQGRCSADANRPDAGNRVYLYQGENAYPSDIFLGLNGVPFANDTPFATARATRNSQGEYSYELGHIPAGGYTVAFTCQGLADLPTQHDPLHFTHSASVTVKRGESTRFNFPDLDR</sequence>
<protein>
    <submittedName>
        <fullName evidence="2">DUF4382 domain-containing protein</fullName>
    </submittedName>
</protein>
<name>A0ABV4AK91_9GAMM</name>
<accession>A0ABV4AK91</accession>
<evidence type="ECO:0000313" key="2">
    <source>
        <dbReference type="EMBL" id="MEY1662817.1"/>
    </source>
</evidence>
<dbReference type="InterPro" id="IPR025491">
    <property type="entry name" value="DUF4382"/>
</dbReference>
<evidence type="ECO:0000259" key="1">
    <source>
        <dbReference type="Pfam" id="PF14321"/>
    </source>
</evidence>
<dbReference type="Pfam" id="PF14321">
    <property type="entry name" value="DUF4382"/>
    <property type="match status" value="1"/>
</dbReference>
<feature type="domain" description="DUF4382" evidence="1">
    <location>
        <begin position="32"/>
        <end position="181"/>
    </location>
</feature>
<keyword evidence="3" id="KW-1185">Reference proteome</keyword>
<evidence type="ECO:0000313" key="3">
    <source>
        <dbReference type="Proteomes" id="UP001562065"/>
    </source>
</evidence>
<comment type="caution">
    <text evidence="2">The sequence shown here is derived from an EMBL/GenBank/DDBJ whole genome shotgun (WGS) entry which is preliminary data.</text>
</comment>
<proteinExistence type="predicted"/>